<evidence type="ECO:0000256" key="1">
    <source>
        <dbReference type="SAM" id="SignalP"/>
    </source>
</evidence>
<accession>A0A1G9S7U2</accession>
<dbReference type="OrthoDB" id="1490051at2"/>
<dbReference type="NCBIfam" id="TIGR04183">
    <property type="entry name" value="Por_Secre_tail"/>
    <property type="match status" value="1"/>
</dbReference>
<protein>
    <submittedName>
        <fullName evidence="3">Por secretion system C-terminal sorting domain-containing protein</fullName>
    </submittedName>
</protein>
<feature type="signal peptide" evidence="1">
    <location>
        <begin position="1"/>
        <end position="22"/>
    </location>
</feature>
<dbReference type="Proteomes" id="UP000198510">
    <property type="component" value="Unassembled WGS sequence"/>
</dbReference>
<organism evidence="3 4">
    <name type="scientific">Catalinimonas alkaloidigena</name>
    <dbReference type="NCBI Taxonomy" id="1075417"/>
    <lineage>
        <taxon>Bacteria</taxon>
        <taxon>Pseudomonadati</taxon>
        <taxon>Bacteroidota</taxon>
        <taxon>Cytophagia</taxon>
        <taxon>Cytophagales</taxon>
        <taxon>Catalimonadaceae</taxon>
        <taxon>Catalinimonas</taxon>
    </lineage>
</organism>
<dbReference type="InterPro" id="IPR026444">
    <property type="entry name" value="Secre_tail"/>
</dbReference>
<evidence type="ECO:0000259" key="2">
    <source>
        <dbReference type="Pfam" id="PF18962"/>
    </source>
</evidence>
<feature type="domain" description="Secretion system C-terminal sorting" evidence="2">
    <location>
        <begin position="310"/>
        <end position="384"/>
    </location>
</feature>
<sequence>MQGFIHLLLGLLWLILPGFATAQFVGSQGDGAAVALRVGVQLDGTVYPAIVLYQGGEGDGFSAQQRAAVLSGEALVAFRGGRGDGFTAMQQPVLVNGETLVTLFTGGNGDGFAHHLSPLLLDGTQLATLFSGGGGDGFSVFSDHALLTGEAFLVYVGGDGDGFSKEYSDALVLTGEALAMFRGQGGDGFTATLASELYLDVLPLPVEIIHFEALQQERAVLLVWNTASEQNNERFEVERSADGFAFAKIDEVAGSGTTTAPQQYRVVDPQPLTGWNYYRLRQLDYDGSASFTDIRSVRLDPAHDAFAVTIYPNPNRDRRLQIRLEGTEASTDALLHIYNAAGVLLDTRDIHANESLQLPWQWAAGTYFLQITTDEKQITKTLIIVD</sequence>
<dbReference type="EMBL" id="FNFO01000012">
    <property type="protein sequence ID" value="SDM31548.1"/>
    <property type="molecule type" value="Genomic_DNA"/>
</dbReference>
<dbReference type="RefSeq" id="WP_089687072.1">
    <property type="nucleotide sequence ID" value="NZ_FNFO01000012.1"/>
</dbReference>
<dbReference type="STRING" id="1075417.SAMN05421823_11261"/>
<keyword evidence="4" id="KW-1185">Reference proteome</keyword>
<evidence type="ECO:0000313" key="3">
    <source>
        <dbReference type="EMBL" id="SDM31548.1"/>
    </source>
</evidence>
<name>A0A1G9S7U2_9BACT</name>
<reference evidence="3 4" key="1">
    <citation type="submission" date="2016-10" db="EMBL/GenBank/DDBJ databases">
        <authorList>
            <person name="de Groot N.N."/>
        </authorList>
    </citation>
    <scope>NUCLEOTIDE SEQUENCE [LARGE SCALE GENOMIC DNA]</scope>
    <source>
        <strain evidence="3 4">DSM 25186</strain>
    </source>
</reference>
<gene>
    <name evidence="3" type="ORF">SAMN05421823_11261</name>
</gene>
<evidence type="ECO:0000313" key="4">
    <source>
        <dbReference type="Proteomes" id="UP000198510"/>
    </source>
</evidence>
<dbReference type="Pfam" id="PF18962">
    <property type="entry name" value="Por_Secre_tail"/>
    <property type="match status" value="1"/>
</dbReference>
<feature type="chain" id="PRO_5011615371" evidence="1">
    <location>
        <begin position="23"/>
        <end position="386"/>
    </location>
</feature>
<keyword evidence="1" id="KW-0732">Signal</keyword>
<proteinExistence type="predicted"/>
<dbReference type="AlphaFoldDB" id="A0A1G9S7U2"/>